<dbReference type="GO" id="GO:0016787">
    <property type="term" value="F:hydrolase activity"/>
    <property type="evidence" value="ECO:0007669"/>
    <property type="project" value="UniProtKB-KW"/>
</dbReference>
<evidence type="ECO:0000256" key="7">
    <source>
        <dbReference type="ARBA" id="ARBA00022801"/>
    </source>
</evidence>
<keyword evidence="8" id="KW-0695">RNA-directed DNA polymerase</keyword>
<reference evidence="10" key="3">
    <citation type="submission" date="2025-09" db="UniProtKB">
        <authorList>
            <consortium name="Ensembl"/>
        </authorList>
    </citation>
    <scope>IDENTIFICATION</scope>
</reference>
<dbReference type="PANTHER" id="PTHR37984:SF13">
    <property type="entry name" value="RIBONUCLEASE H"/>
    <property type="match status" value="1"/>
</dbReference>
<dbReference type="InterPro" id="IPR043128">
    <property type="entry name" value="Rev_trsase/Diguanyl_cyclase"/>
</dbReference>
<protein>
    <recommendedName>
        <fullName evidence="2">ribonuclease H</fullName>
        <ecNumber evidence="2">3.1.26.4</ecNumber>
    </recommendedName>
</protein>
<dbReference type="FunFam" id="3.30.70.270:FF:000003">
    <property type="entry name" value="Transposon Ty3-G Gag-Pol polyprotein"/>
    <property type="match status" value="1"/>
</dbReference>
<evidence type="ECO:0000256" key="1">
    <source>
        <dbReference type="ARBA" id="ARBA00010879"/>
    </source>
</evidence>
<dbReference type="HOGENOM" id="CLU_000384_9_9_1"/>
<dbReference type="GO" id="GO:0004519">
    <property type="term" value="F:endonuclease activity"/>
    <property type="evidence" value="ECO:0007669"/>
    <property type="project" value="UniProtKB-KW"/>
</dbReference>
<dbReference type="FunFam" id="3.10.20.370:FF:000001">
    <property type="entry name" value="Retrovirus-related Pol polyprotein from transposon 17.6-like protein"/>
    <property type="match status" value="1"/>
</dbReference>
<evidence type="ECO:0000256" key="8">
    <source>
        <dbReference type="ARBA" id="ARBA00022918"/>
    </source>
</evidence>
<comment type="similarity">
    <text evidence="1">Belongs to the beta type-B retroviral polymerase family. HERV class-II K(HML-2) pol subfamily.</text>
</comment>
<dbReference type="Pfam" id="PF00078">
    <property type="entry name" value="RVT_1"/>
    <property type="match status" value="1"/>
</dbReference>
<dbReference type="CDD" id="cd09274">
    <property type="entry name" value="RNase_HI_RT_Ty3"/>
    <property type="match status" value="1"/>
</dbReference>
<dbReference type="InterPro" id="IPR012337">
    <property type="entry name" value="RNaseH-like_sf"/>
</dbReference>
<dbReference type="SUPFAM" id="SSF53098">
    <property type="entry name" value="Ribonuclease H-like"/>
    <property type="match status" value="1"/>
</dbReference>
<dbReference type="EC" id="3.1.26.4" evidence="2"/>
<dbReference type="GO" id="GO:0003964">
    <property type="term" value="F:RNA-directed DNA polymerase activity"/>
    <property type="evidence" value="ECO:0007669"/>
    <property type="project" value="UniProtKB-KW"/>
</dbReference>
<keyword evidence="3" id="KW-0808">Transferase</keyword>
<dbReference type="Ensembl" id="ENSLACT00000012118.1">
    <property type="protein sequence ID" value="ENSLACP00000012027.1"/>
    <property type="gene ID" value="ENSLACG00000010586.1"/>
</dbReference>
<organism evidence="10 11">
    <name type="scientific">Latimeria chalumnae</name>
    <name type="common">Coelacanth</name>
    <dbReference type="NCBI Taxonomy" id="7897"/>
    <lineage>
        <taxon>Eukaryota</taxon>
        <taxon>Metazoa</taxon>
        <taxon>Chordata</taxon>
        <taxon>Craniata</taxon>
        <taxon>Vertebrata</taxon>
        <taxon>Euteleostomi</taxon>
        <taxon>Coelacanthiformes</taxon>
        <taxon>Coelacanthidae</taxon>
        <taxon>Latimeria</taxon>
    </lineage>
</organism>
<keyword evidence="6" id="KW-0255">Endonuclease</keyword>
<dbReference type="GO" id="GO:0003676">
    <property type="term" value="F:nucleic acid binding"/>
    <property type="evidence" value="ECO:0007669"/>
    <property type="project" value="InterPro"/>
</dbReference>
<dbReference type="SUPFAM" id="SSF56672">
    <property type="entry name" value="DNA/RNA polymerases"/>
    <property type="match status" value="1"/>
</dbReference>
<evidence type="ECO:0000256" key="4">
    <source>
        <dbReference type="ARBA" id="ARBA00022695"/>
    </source>
</evidence>
<evidence type="ECO:0000256" key="2">
    <source>
        <dbReference type="ARBA" id="ARBA00012180"/>
    </source>
</evidence>
<dbReference type="InterPro" id="IPR000477">
    <property type="entry name" value="RT_dom"/>
</dbReference>
<dbReference type="Gene3D" id="3.30.70.270">
    <property type="match status" value="1"/>
</dbReference>
<reference evidence="11" key="1">
    <citation type="submission" date="2011-08" db="EMBL/GenBank/DDBJ databases">
        <title>The draft genome of Latimeria chalumnae.</title>
        <authorList>
            <person name="Di Palma F."/>
            <person name="Alfoldi J."/>
            <person name="Johnson J."/>
            <person name="Berlin A."/>
            <person name="Gnerre S."/>
            <person name="Jaffe D."/>
            <person name="MacCallum I."/>
            <person name="Young S."/>
            <person name="Walker B.J."/>
            <person name="Lander E."/>
            <person name="Lindblad-Toh K."/>
        </authorList>
    </citation>
    <scope>NUCLEOTIDE SEQUENCE [LARGE SCALE GENOMIC DNA]</scope>
    <source>
        <strain evidence="11">Wild caught</strain>
    </source>
</reference>
<sequence length="847" mass="95979">YCEILMHFFIPNDITDTSKKKAILLSGVVAQTYSLMRNLLSPEKPGDKTFEDLVNLLKKHFNPKPSEIVQRFKFNSRNRKSGETVGEYDAELRKLLQDCNYGETLTQMLRRRLVCSINEDRIQRRLLSETDLTFENALKLAQAIESASKNIKDLKVQSTGAFSASCNAQSSQVKVNKVLRSKEQQKQPTSRDCYQCGGKHFPQECRFKNEKCHNCGIKGHINKELPILDVTRSGPNLLGRGWIGELSLTWGPVNQATQSSHKTLQDMLAKHVMVFKEELGTTVKIYIEHNETPRYFKPRSVPYAMKPKVEAGLDCLLKKKIIEPVKFSDWAAPIVSVLKPDSSVRICGDYKLTVNRYPIPKIDDLFAILSEGEQFTKLDMSHVYQQIVLEEDLKKFITSFGVSFAPGTMEGLLLGIPHMAVYLDDILVTGLTELEHLENLEEVLNRLKKAGLKKSSKCTFKAKEVVFLGHKVNATGLPPVKEKVQAIQEAPAPSNVSELKAYLEKTFEASKKLLRSSKVLVHYDEDKELILSCDASPYGIDTALSHHMKDGSDRPIGFVSRTLTVAKRNYSQLDEEGLAIMLGVQRFHNYIYGRHFTICTDHKPLISLFNEMKTVPQVSPRTQRWALTLTYEYIIVYKAGIDHGNADVLSHLKANQEDRVLLLDHMDTAPVTATQHEFSVQNGCVLWGAHIIVPKQGHRAVMEQLHQSHPGITRMKGKMDVEIKRKVQSCETCQGCRKAPVTAPLHPWEWPDKPWRRLHIDYAGPFLGKMFLVIIDAHSKWMNVYPMNTSTLEKLRISFSTYGLPEMVVFDNRTPFVSAEFGNFMNWNGIIHVTSAPYHPSVNGLAE</sequence>
<keyword evidence="7" id="KW-0378">Hydrolase</keyword>
<dbReference type="InterPro" id="IPR043502">
    <property type="entry name" value="DNA/RNA_pol_sf"/>
</dbReference>
<name>H3AQV6_LATCH</name>
<dbReference type="GO" id="GO:0015074">
    <property type="term" value="P:DNA integration"/>
    <property type="evidence" value="ECO:0007669"/>
    <property type="project" value="InterPro"/>
</dbReference>
<keyword evidence="5" id="KW-0540">Nuclease</keyword>
<dbReference type="GeneTree" id="ENSGT00940000166838"/>
<dbReference type="EMBL" id="AFYH01163465">
    <property type="status" value="NOT_ANNOTATED_CDS"/>
    <property type="molecule type" value="Genomic_DNA"/>
</dbReference>
<evidence type="ECO:0000256" key="6">
    <source>
        <dbReference type="ARBA" id="ARBA00022759"/>
    </source>
</evidence>
<dbReference type="PANTHER" id="PTHR37984">
    <property type="entry name" value="PROTEIN CBG26694"/>
    <property type="match status" value="1"/>
</dbReference>
<dbReference type="InterPro" id="IPR036397">
    <property type="entry name" value="RNaseH_sf"/>
</dbReference>
<dbReference type="eggNOG" id="KOG0017">
    <property type="taxonomic scope" value="Eukaryota"/>
</dbReference>
<keyword evidence="4" id="KW-0548">Nucleotidyltransferase</keyword>
<dbReference type="Proteomes" id="UP000008672">
    <property type="component" value="Unassembled WGS sequence"/>
</dbReference>
<feature type="domain" description="Integrase catalytic" evidence="9">
    <location>
        <begin position="750"/>
        <end position="847"/>
    </location>
</feature>
<dbReference type="AlphaFoldDB" id="H3AQV6"/>
<accession>H3AQV6</accession>
<evidence type="ECO:0000313" key="10">
    <source>
        <dbReference type="Ensembl" id="ENSLACP00000012027.1"/>
    </source>
</evidence>
<evidence type="ECO:0000256" key="3">
    <source>
        <dbReference type="ARBA" id="ARBA00022679"/>
    </source>
</evidence>
<dbReference type="Gene3D" id="3.10.10.10">
    <property type="entry name" value="HIV Type 1 Reverse Transcriptase, subunit A, domain 1"/>
    <property type="match status" value="1"/>
</dbReference>
<dbReference type="InParanoid" id="H3AQV6"/>
<dbReference type="CDD" id="cd01647">
    <property type="entry name" value="RT_LTR"/>
    <property type="match status" value="1"/>
</dbReference>
<dbReference type="Gene3D" id="3.30.420.10">
    <property type="entry name" value="Ribonuclease H-like superfamily/Ribonuclease H"/>
    <property type="match status" value="1"/>
</dbReference>
<evidence type="ECO:0000256" key="5">
    <source>
        <dbReference type="ARBA" id="ARBA00022722"/>
    </source>
</evidence>
<evidence type="ECO:0000259" key="9">
    <source>
        <dbReference type="PROSITE" id="PS50994"/>
    </source>
</evidence>
<reference evidence="10" key="2">
    <citation type="submission" date="2025-08" db="UniProtKB">
        <authorList>
            <consortium name="Ensembl"/>
        </authorList>
    </citation>
    <scope>IDENTIFICATION</scope>
</reference>
<dbReference type="InterPro" id="IPR050951">
    <property type="entry name" value="Retrovirus_Pol_polyprotein"/>
</dbReference>
<dbReference type="OMA" id="GWPERIG"/>
<dbReference type="Pfam" id="PF17917">
    <property type="entry name" value="RT_RNaseH"/>
    <property type="match status" value="1"/>
</dbReference>
<dbReference type="InterPro" id="IPR001584">
    <property type="entry name" value="Integrase_cat-core"/>
</dbReference>
<evidence type="ECO:0000313" key="11">
    <source>
        <dbReference type="Proteomes" id="UP000008672"/>
    </source>
</evidence>
<keyword evidence="11" id="KW-1185">Reference proteome</keyword>
<dbReference type="InterPro" id="IPR041373">
    <property type="entry name" value="RT_RNaseH"/>
</dbReference>
<proteinExistence type="inferred from homology"/>
<dbReference type="PROSITE" id="PS50994">
    <property type="entry name" value="INTEGRASE"/>
    <property type="match status" value="1"/>
</dbReference>